<keyword evidence="6" id="KW-0449">Lipoprotein</keyword>
<evidence type="ECO:0000313" key="11">
    <source>
        <dbReference type="Proteomes" id="UP000198960"/>
    </source>
</evidence>
<sequence length="363" mass="37266">MSSIRPLRRTAALAAVAVVALSACGDNADDSDGGSDGGSSGGGSSSGEQPDVNGDGDVTIGVLSPGDLNDNGYYESFVVKAQEFVDQQDGWELIQVGSINPADALEQARNMCRQGVDMVALAASELADALPAAEEDVCADTIWYLPSQTEGYELADNVVLSQDSASESLLAAGYALGLLMQDSGATTAGFVTGPELDFSIIAAQSFQAGVRQLIPEAEVVTTYTGDFDDSGLAVEATQAQIGQGIGGLYPYLGGATDAAAELGFEAGIPVLTPGTDRCGDGYAISVIFDPGEYFAAALEDFAAGELVGGETRIWRMGVDPLPTVQFCEDSGATAEHEQQLADFIASVGDGTIDPTAEVERLGS</sequence>
<feature type="region of interest" description="Disordered" evidence="7">
    <location>
        <begin position="27"/>
        <end position="59"/>
    </location>
</feature>
<comment type="similarity">
    <text evidence="2">Belongs to the BMP lipoprotein family.</text>
</comment>
<keyword evidence="11" id="KW-1185">Reference proteome</keyword>
<feature type="compositionally biased region" description="Gly residues" evidence="7">
    <location>
        <begin position="34"/>
        <end position="45"/>
    </location>
</feature>
<dbReference type="OrthoDB" id="9784230at2"/>
<dbReference type="SUPFAM" id="SSF53822">
    <property type="entry name" value="Periplasmic binding protein-like I"/>
    <property type="match status" value="1"/>
</dbReference>
<gene>
    <name evidence="10" type="ORF">SAMN05660991_02828</name>
</gene>
<comment type="subcellular location">
    <subcellularLocation>
        <location evidence="1">Cell membrane</location>
        <topology evidence="1">Lipid-anchor</topology>
    </subcellularLocation>
</comment>
<dbReference type="Gene3D" id="3.40.50.2300">
    <property type="match status" value="2"/>
</dbReference>
<dbReference type="GO" id="GO:0005886">
    <property type="term" value="C:plasma membrane"/>
    <property type="evidence" value="ECO:0007669"/>
    <property type="project" value="UniProtKB-SubCell"/>
</dbReference>
<evidence type="ECO:0000259" key="9">
    <source>
        <dbReference type="Pfam" id="PF02608"/>
    </source>
</evidence>
<name>A0A1H8UEA6_9ACTN</name>
<dbReference type="InterPro" id="IPR050957">
    <property type="entry name" value="BMP_lipoprotein"/>
</dbReference>
<dbReference type="PANTHER" id="PTHR34296">
    <property type="entry name" value="TRANSCRIPTIONAL ACTIVATOR PROTEIN MED"/>
    <property type="match status" value="1"/>
</dbReference>
<evidence type="ECO:0000256" key="8">
    <source>
        <dbReference type="SAM" id="SignalP"/>
    </source>
</evidence>
<organism evidence="10 11">
    <name type="scientific">Trujillonella endophytica</name>
    <dbReference type="NCBI Taxonomy" id="673521"/>
    <lineage>
        <taxon>Bacteria</taxon>
        <taxon>Bacillati</taxon>
        <taxon>Actinomycetota</taxon>
        <taxon>Actinomycetes</taxon>
        <taxon>Geodermatophilales</taxon>
        <taxon>Geodermatophilaceae</taxon>
        <taxon>Trujillonella</taxon>
    </lineage>
</organism>
<protein>
    <submittedName>
        <fullName evidence="10">Basic membrane protein A</fullName>
    </submittedName>
</protein>
<evidence type="ECO:0000256" key="3">
    <source>
        <dbReference type="ARBA" id="ARBA00022475"/>
    </source>
</evidence>
<dbReference type="InterPro" id="IPR003760">
    <property type="entry name" value="PnrA-like"/>
</dbReference>
<dbReference type="STRING" id="673521.SAMN05660991_02828"/>
<reference evidence="11" key="1">
    <citation type="submission" date="2016-10" db="EMBL/GenBank/DDBJ databases">
        <authorList>
            <person name="Varghese N."/>
            <person name="Submissions S."/>
        </authorList>
    </citation>
    <scope>NUCLEOTIDE SEQUENCE [LARGE SCALE GENOMIC DNA]</scope>
    <source>
        <strain evidence="11">DSM 45413</strain>
    </source>
</reference>
<keyword evidence="3" id="KW-1003">Cell membrane</keyword>
<dbReference type="EMBL" id="FOEE01000008">
    <property type="protein sequence ID" value="SEP01501.1"/>
    <property type="molecule type" value="Genomic_DNA"/>
</dbReference>
<dbReference type="Pfam" id="PF02608">
    <property type="entry name" value="Bmp"/>
    <property type="match status" value="1"/>
</dbReference>
<feature type="chain" id="PRO_5011795018" evidence="8">
    <location>
        <begin position="29"/>
        <end position="363"/>
    </location>
</feature>
<dbReference type="PANTHER" id="PTHR34296:SF2">
    <property type="entry name" value="ABC TRANSPORTER GUANOSINE-BINDING PROTEIN NUPN"/>
    <property type="match status" value="1"/>
</dbReference>
<evidence type="ECO:0000313" key="10">
    <source>
        <dbReference type="EMBL" id="SEP01501.1"/>
    </source>
</evidence>
<keyword evidence="5" id="KW-0472">Membrane</keyword>
<proteinExistence type="inferred from homology"/>
<evidence type="ECO:0000256" key="2">
    <source>
        <dbReference type="ARBA" id="ARBA00008610"/>
    </source>
</evidence>
<feature type="signal peptide" evidence="8">
    <location>
        <begin position="1"/>
        <end position="28"/>
    </location>
</feature>
<dbReference type="RefSeq" id="WP_091944369.1">
    <property type="nucleotide sequence ID" value="NZ_FOEE01000008.1"/>
</dbReference>
<evidence type="ECO:0000256" key="1">
    <source>
        <dbReference type="ARBA" id="ARBA00004193"/>
    </source>
</evidence>
<evidence type="ECO:0000256" key="6">
    <source>
        <dbReference type="ARBA" id="ARBA00023288"/>
    </source>
</evidence>
<dbReference type="PROSITE" id="PS51257">
    <property type="entry name" value="PROKAR_LIPOPROTEIN"/>
    <property type="match status" value="1"/>
</dbReference>
<feature type="domain" description="ABC transporter substrate-binding protein PnrA-like" evidence="9">
    <location>
        <begin position="58"/>
        <end position="314"/>
    </location>
</feature>
<keyword evidence="4 8" id="KW-0732">Signal</keyword>
<dbReference type="AlphaFoldDB" id="A0A1H8UEA6"/>
<evidence type="ECO:0000256" key="5">
    <source>
        <dbReference type="ARBA" id="ARBA00023136"/>
    </source>
</evidence>
<evidence type="ECO:0000256" key="4">
    <source>
        <dbReference type="ARBA" id="ARBA00022729"/>
    </source>
</evidence>
<dbReference type="InterPro" id="IPR028082">
    <property type="entry name" value="Peripla_BP_I"/>
</dbReference>
<dbReference type="Proteomes" id="UP000198960">
    <property type="component" value="Unassembled WGS sequence"/>
</dbReference>
<evidence type="ECO:0000256" key="7">
    <source>
        <dbReference type="SAM" id="MobiDB-lite"/>
    </source>
</evidence>
<accession>A0A1H8UEA6</accession>